<organism evidence="1 2">
    <name type="scientific">Blastomyces percursus</name>
    <dbReference type="NCBI Taxonomy" id="1658174"/>
    <lineage>
        <taxon>Eukaryota</taxon>
        <taxon>Fungi</taxon>
        <taxon>Dikarya</taxon>
        <taxon>Ascomycota</taxon>
        <taxon>Pezizomycotina</taxon>
        <taxon>Eurotiomycetes</taxon>
        <taxon>Eurotiomycetidae</taxon>
        <taxon>Onygenales</taxon>
        <taxon>Ajellomycetaceae</taxon>
        <taxon>Blastomyces</taxon>
    </lineage>
</organism>
<protein>
    <submittedName>
        <fullName evidence="1">Uncharacterized protein</fullName>
    </submittedName>
</protein>
<accession>A0A1J9PYE5</accession>
<dbReference type="Proteomes" id="UP000242791">
    <property type="component" value="Unassembled WGS sequence"/>
</dbReference>
<keyword evidence="2" id="KW-1185">Reference proteome</keyword>
<dbReference type="VEuPathDB" id="FungiDB:ACJ73_07324"/>
<reference evidence="1 2" key="1">
    <citation type="submission" date="2015-08" db="EMBL/GenBank/DDBJ databases">
        <title>Emmonsia species relationships and genome sequence.</title>
        <authorList>
            <person name="Cuomo C.A."/>
            <person name="Schwartz I.S."/>
            <person name="Kenyon C."/>
            <person name="De Hoog G.S."/>
            <person name="Govender N.P."/>
            <person name="Botha A."/>
            <person name="Moreno L."/>
            <person name="De Vries M."/>
            <person name="Munoz J.F."/>
            <person name="Stielow J.B."/>
        </authorList>
    </citation>
    <scope>NUCLEOTIDE SEQUENCE [LARGE SCALE GENOMIC DNA]</scope>
    <source>
        <strain evidence="1 2">EI222</strain>
    </source>
</reference>
<sequence length="186" mass="20756">MEDFPLNKQGVHLNGAGTSYTGIPKLTKRSPQRIRGMTTAGSGNTPQANRRFRDFQFAFATTFFHEARPHLLISWLGGGHPFTPRSMSAPGFGTAAIGESGRYFESIVFGGTTEFCRDKDQDNAQILVLWRAWVDFPRIPLQLAQALMVEQAEVESQLRYLAIVTVREADLRVVPYNPNTRLVAVV</sequence>
<dbReference type="AlphaFoldDB" id="A0A1J9PYE5"/>
<gene>
    <name evidence="1" type="ORF">ACJ73_07324</name>
</gene>
<name>A0A1J9PYE5_9EURO</name>
<evidence type="ECO:0000313" key="1">
    <source>
        <dbReference type="EMBL" id="OJD21337.1"/>
    </source>
</evidence>
<evidence type="ECO:0000313" key="2">
    <source>
        <dbReference type="Proteomes" id="UP000242791"/>
    </source>
</evidence>
<dbReference type="OrthoDB" id="5290015at2759"/>
<dbReference type="EMBL" id="LGTZ01001456">
    <property type="protein sequence ID" value="OJD21337.1"/>
    <property type="molecule type" value="Genomic_DNA"/>
</dbReference>
<comment type="caution">
    <text evidence="1">The sequence shown here is derived from an EMBL/GenBank/DDBJ whole genome shotgun (WGS) entry which is preliminary data.</text>
</comment>
<proteinExistence type="predicted"/>